<dbReference type="AlphaFoldDB" id="A0A6C0K857"/>
<protein>
    <recommendedName>
        <fullName evidence="2">thiol oxidase</fullName>
        <ecNumber evidence="2">1.8.3.2</ecNumber>
    </recommendedName>
</protein>
<keyword evidence="4" id="KW-0274">FAD</keyword>
<evidence type="ECO:0000256" key="1">
    <source>
        <dbReference type="ARBA" id="ARBA00001974"/>
    </source>
</evidence>
<reference evidence="9" key="1">
    <citation type="journal article" date="2020" name="Nature">
        <title>Giant virus diversity and host interactions through global metagenomics.</title>
        <authorList>
            <person name="Schulz F."/>
            <person name="Roux S."/>
            <person name="Paez-Espino D."/>
            <person name="Jungbluth S."/>
            <person name="Walsh D.A."/>
            <person name="Denef V.J."/>
            <person name="McMahon K.D."/>
            <person name="Konstantinidis K.T."/>
            <person name="Eloe-Fadrosh E.A."/>
            <person name="Kyrpides N.C."/>
            <person name="Woyke T."/>
        </authorList>
    </citation>
    <scope>NUCLEOTIDE SEQUENCE</scope>
    <source>
        <strain evidence="9">GVMAG-S-1101178-127</strain>
    </source>
</reference>
<keyword evidence="6" id="KW-1015">Disulfide bond</keyword>
<dbReference type="EMBL" id="MN740816">
    <property type="protein sequence ID" value="QHU13266.1"/>
    <property type="molecule type" value="Genomic_DNA"/>
</dbReference>
<dbReference type="PROSITE" id="PS51324">
    <property type="entry name" value="ERV_ALR"/>
    <property type="match status" value="1"/>
</dbReference>
<keyword evidence="5" id="KW-0560">Oxidoreductase</keyword>
<dbReference type="SUPFAM" id="SSF69000">
    <property type="entry name" value="FAD-dependent thiol oxidase"/>
    <property type="match status" value="1"/>
</dbReference>
<proteinExistence type="predicted"/>
<dbReference type="InterPro" id="IPR039799">
    <property type="entry name" value="ALR/ERV"/>
</dbReference>
<evidence type="ECO:0000256" key="6">
    <source>
        <dbReference type="ARBA" id="ARBA00023157"/>
    </source>
</evidence>
<dbReference type="InterPro" id="IPR036774">
    <property type="entry name" value="ERV/ALR_sulphydryl_oxid_sf"/>
</dbReference>
<sequence>MDTRAFGPSGWQLLHLIAHQPEQPKEAESFMMTMKDILPCKFCRESTAVFLHEDPPKQPLSKWLYDFHNRVNKKLRDQCKDDPRVICPPADPTFESVSTHYEALLQKEPNAPPGMDFLFCIAYNYTPTPEKEGIYRHFFDLLSDVYPYDNLRAIMKAHTVSFSFTSKRSLMKSVYTLMKKMTKATQSEAILPSFVGVFQRYGYYASTCNRGKTCRNGKRTKKRDHRKTHRVTHARLLR</sequence>
<dbReference type="GO" id="GO:0050660">
    <property type="term" value="F:flavin adenine dinucleotide binding"/>
    <property type="evidence" value="ECO:0007669"/>
    <property type="project" value="TreeGrafter"/>
</dbReference>
<feature type="domain" description="ERV/ALR sulfhydryl oxidase" evidence="8">
    <location>
        <begin position="1"/>
        <end position="94"/>
    </location>
</feature>
<evidence type="ECO:0000259" key="8">
    <source>
        <dbReference type="PROSITE" id="PS51324"/>
    </source>
</evidence>
<dbReference type="InterPro" id="IPR017905">
    <property type="entry name" value="ERV/ALR_sulphydryl_oxidase"/>
</dbReference>
<organism evidence="9">
    <name type="scientific">viral metagenome</name>
    <dbReference type="NCBI Taxonomy" id="1070528"/>
    <lineage>
        <taxon>unclassified sequences</taxon>
        <taxon>metagenomes</taxon>
        <taxon>organismal metagenomes</taxon>
    </lineage>
</organism>
<dbReference type="Pfam" id="PF04777">
    <property type="entry name" value="Evr1_Alr"/>
    <property type="match status" value="1"/>
</dbReference>
<dbReference type="PANTHER" id="PTHR12645:SF0">
    <property type="entry name" value="FAD-LINKED SULFHYDRYL OXIDASE ALR"/>
    <property type="match status" value="1"/>
</dbReference>
<dbReference type="Gene3D" id="1.20.120.310">
    <property type="entry name" value="ERV/ALR sulfhydryl oxidase domain"/>
    <property type="match status" value="1"/>
</dbReference>
<evidence type="ECO:0000256" key="5">
    <source>
        <dbReference type="ARBA" id="ARBA00023002"/>
    </source>
</evidence>
<comment type="cofactor">
    <cofactor evidence="1">
        <name>FAD</name>
        <dbReference type="ChEBI" id="CHEBI:57692"/>
    </cofactor>
</comment>
<keyword evidence="3" id="KW-0285">Flavoprotein</keyword>
<evidence type="ECO:0000256" key="2">
    <source>
        <dbReference type="ARBA" id="ARBA00012512"/>
    </source>
</evidence>
<name>A0A6C0K857_9ZZZZ</name>
<evidence type="ECO:0000256" key="4">
    <source>
        <dbReference type="ARBA" id="ARBA00022827"/>
    </source>
</evidence>
<dbReference type="GO" id="GO:0005739">
    <property type="term" value="C:mitochondrion"/>
    <property type="evidence" value="ECO:0007669"/>
    <property type="project" value="TreeGrafter"/>
</dbReference>
<dbReference type="EC" id="1.8.3.2" evidence="2"/>
<evidence type="ECO:0000256" key="7">
    <source>
        <dbReference type="SAM" id="MobiDB-lite"/>
    </source>
</evidence>
<dbReference type="GO" id="GO:0016971">
    <property type="term" value="F:flavin-dependent sulfhydryl oxidase activity"/>
    <property type="evidence" value="ECO:0007669"/>
    <property type="project" value="InterPro"/>
</dbReference>
<evidence type="ECO:0000256" key="3">
    <source>
        <dbReference type="ARBA" id="ARBA00022630"/>
    </source>
</evidence>
<feature type="region of interest" description="Disordered" evidence="7">
    <location>
        <begin position="214"/>
        <end position="238"/>
    </location>
</feature>
<dbReference type="PANTHER" id="PTHR12645">
    <property type="entry name" value="ALR/ERV"/>
    <property type="match status" value="1"/>
</dbReference>
<evidence type="ECO:0000313" key="9">
    <source>
        <dbReference type="EMBL" id="QHU13266.1"/>
    </source>
</evidence>
<accession>A0A6C0K857</accession>